<accession>A0A3A9WDR1</accession>
<keyword evidence="3" id="KW-1185">Reference proteome</keyword>
<reference evidence="3 4" key="1">
    <citation type="submission" date="2018-09" db="EMBL/GenBank/DDBJ databases">
        <title>Streptomyces sp. nov. DS1-2, an endophytic actinomycete isolated from roots of Dendrobium scabrilingue.</title>
        <authorList>
            <person name="Kuncharoen N."/>
            <person name="Kudo T."/>
            <person name="Ohkuma M."/>
            <person name="Yuki M."/>
            <person name="Tanasupawat S."/>
        </authorList>
    </citation>
    <scope>NUCLEOTIDE SEQUENCE [LARGE SCALE GENOMIC DNA]</scope>
    <source>
        <strain evidence="1 4">AZ1-7</strain>
        <strain evidence="2 3">DS1-2</strain>
    </source>
</reference>
<gene>
    <name evidence="2" type="ORF">D7318_09555</name>
    <name evidence="1" type="ORF">D7319_08380</name>
</gene>
<dbReference type="Gene3D" id="1.25.40.10">
    <property type="entry name" value="Tetratricopeptide repeat domain"/>
    <property type="match status" value="1"/>
</dbReference>
<evidence type="ECO:0000313" key="1">
    <source>
        <dbReference type="EMBL" id="RKN10443.1"/>
    </source>
</evidence>
<organism evidence="1 4">
    <name type="scientific">Streptomyces radicis</name>
    <dbReference type="NCBI Taxonomy" id="1750517"/>
    <lineage>
        <taxon>Bacteria</taxon>
        <taxon>Bacillati</taxon>
        <taxon>Actinomycetota</taxon>
        <taxon>Actinomycetes</taxon>
        <taxon>Kitasatosporales</taxon>
        <taxon>Streptomycetaceae</taxon>
        <taxon>Streptomyces</taxon>
    </lineage>
</organism>
<name>A0A3A9WDR1_9ACTN</name>
<dbReference type="Proteomes" id="UP000275024">
    <property type="component" value="Unassembled WGS sequence"/>
</dbReference>
<dbReference type="EMBL" id="RBDY01000005">
    <property type="protein sequence ID" value="RKN24702.1"/>
    <property type="molecule type" value="Genomic_DNA"/>
</dbReference>
<dbReference type="Proteomes" id="UP000268652">
    <property type="component" value="Unassembled WGS sequence"/>
</dbReference>
<dbReference type="AlphaFoldDB" id="A0A3A9WDR1"/>
<evidence type="ECO:0000313" key="4">
    <source>
        <dbReference type="Proteomes" id="UP000275024"/>
    </source>
</evidence>
<evidence type="ECO:0008006" key="5">
    <source>
        <dbReference type="Google" id="ProtNLM"/>
    </source>
</evidence>
<sequence>MTKTLSGLFGARRRNAGRQEESLAAAVRAAADYLAGLDGRPEARRVRLAAAIGTLTTARPASSAETFDALLAAGNRALEAGEPDGAAAELGLALTLADTAVELRGRSKGAWRLRGLVLEALGRHGEAIEAYDRHLDLRQSYTESQDIVLRRDILDETRSCLDEAARLFPGAPTALAAPDGHTRAELRTAFADQVKARLAHLDAHGATRAPDPATRRLIELYATYRRLTAEGRVPDPLVGDAVPLGAGPFRNMIAGKAVCLVAGADALTGAGTGAGAGASLGAEIDAYDVVIRCDSYRLDAPRTGERTDVHAVTLRGPTPWEGPRWTGEVPTRLVFGDPADAWRRSLRKRLTPGAQRHIGDASLRRPLHDPALVGDGDWPRGGSTAFTVLRLLDFLDVNPRIDLIGLVGTGQLRPEENEWVTAHARKNASTETRTALR</sequence>
<dbReference type="SUPFAM" id="SSF48452">
    <property type="entry name" value="TPR-like"/>
    <property type="match status" value="1"/>
</dbReference>
<protein>
    <recommendedName>
        <fullName evidence="5">Tetratricopeptide repeat protein</fullName>
    </recommendedName>
</protein>
<evidence type="ECO:0000313" key="3">
    <source>
        <dbReference type="Proteomes" id="UP000268652"/>
    </source>
</evidence>
<proteinExistence type="predicted"/>
<dbReference type="EMBL" id="RBDX01000005">
    <property type="protein sequence ID" value="RKN10443.1"/>
    <property type="molecule type" value="Genomic_DNA"/>
</dbReference>
<evidence type="ECO:0000313" key="2">
    <source>
        <dbReference type="EMBL" id="RKN24702.1"/>
    </source>
</evidence>
<dbReference type="RefSeq" id="WP_120696465.1">
    <property type="nucleotide sequence ID" value="NZ_RBDX01000005.1"/>
</dbReference>
<dbReference type="OrthoDB" id="4814794at2"/>
<dbReference type="InterPro" id="IPR011990">
    <property type="entry name" value="TPR-like_helical_dom_sf"/>
</dbReference>
<comment type="caution">
    <text evidence="1">The sequence shown here is derived from an EMBL/GenBank/DDBJ whole genome shotgun (WGS) entry which is preliminary data.</text>
</comment>